<dbReference type="AlphaFoldDB" id="A0A5P0ZJ88"/>
<accession>A0A5P0ZJ88</accession>
<organism evidence="3 4">
    <name type="scientific">Companilactobacillus mishanensis</name>
    <dbReference type="NCBI Taxonomy" id="2486008"/>
    <lineage>
        <taxon>Bacteria</taxon>
        <taxon>Bacillati</taxon>
        <taxon>Bacillota</taxon>
        <taxon>Bacilli</taxon>
        <taxon>Lactobacillales</taxon>
        <taxon>Lactobacillaceae</taxon>
        <taxon>Companilactobacillus</taxon>
    </lineage>
</organism>
<protein>
    <submittedName>
        <fullName evidence="3">CAP domain-containing protein</fullName>
    </submittedName>
</protein>
<dbReference type="InterPro" id="IPR035940">
    <property type="entry name" value="CAP_sf"/>
</dbReference>
<dbReference type="Pfam" id="PF00188">
    <property type="entry name" value="CAP"/>
    <property type="match status" value="1"/>
</dbReference>
<feature type="domain" description="SCP" evidence="2">
    <location>
        <begin position="52"/>
        <end position="175"/>
    </location>
</feature>
<dbReference type="EMBL" id="VDFM01000012">
    <property type="protein sequence ID" value="MQS53144.1"/>
    <property type="molecule type" value="Genomic_DNA"/>
</dbReference>
<dbReference type="InterPro" id="IPR014044">
    <property type="entry name" value="CAP_dom"/>
</dbReference>
<dbReference type="SUPFAM" id="SSF55797">
    <property type="entry name" value="PR-1-like"/>
    <property type="match status" value="1"/>
</dbReference>
<comment type="caution">
    <text evidence="3">The sequence shown here is derived from an EMBL/GenBank/DDBJ whole genome shotgun (WGS) entry which is preliminary data.</text>
</comment>
<dbReference type="OrthoDB" id="2325057at2"/>
<evidence type="ECO:0000256" key="1">
    <source>
        <dbReference type="SAM" id="SignalP"/>
    </source>
</evidence>
<evidence type="ECO:0000313" key="4">
    <source>
        <dbReference type="Proteomes" id="UP000380386"/>
    </source>
</evidence>
<reference evidence="3 4" key="1">
    <citation type="journal article" date="2019" name="Syst. Appl. Microbiol.">
        <title>Polyphasic characterization of two novel Lactobacillus spp. isolated from blown salami packages: Description of Lactobacillus halodurans sp. nov. and Lactobacillus salsicarnum sp. nov.</title>
        <authorList>
            <person name="Schuster J.A."/>
            <person name="Klingl A."/>
            <person name="Vogel R.F."/>
            <person name="Ehrmann M.A."/>
        </authorList>
    </citation>
    <scope>NUCLEOTIDE SEQUENCE [LARGE SCALE GENOMIC DNA]</scope>
    <source>
        <strain evidence="3 4">TMW 1.2118</strain>
    </source>
</reference>
<evidence type="ECO:0000259" key="2">
    <source>
        <dbReference type="Pfam" id="PF00188"/>
    </source>
</evidence>
<gene>
    <name evidence="3" type="ORF">FHL02_08935</name>
</gene>
<feature type="chain" id="PRO_5024397229" evidence="1">
    <location>
        <begin position="28"/>
        <end position="311"/>
    </location>
</feature>
<dbReference type="Proteomes" id="UP000380386">
    <property type="component" value="Unassembled WGS sequence"/>
</dbReference>
<evidence type="ECO:0000313" key="3">
    <source>
        <dbReference type="EMBL" id="MQS53144.1"/>
    </source>
</evidence>
<dbReference type="RefSeq" id="WP_153383664.1">
    <property type="nucleotide sequence ID" value="NZ_VDFM01000012.1"/>
</dbReference>
<name>A0A5P0ZJ88_9LACO</name>
<keyword evidence="1" id="KW-0732">Signal</keyword>
<dbReference type="Gene3D" id="3.40.33.10">
    <property type="entry name" value="CAP"/>
    <property type="match status" value="1"/>
</dbReference>
<feature type="signal peptide" evidence="1">
    <location>
        <begin position="1"/>
        <end position="27"/>
    </location>
</feature>
<dbReference type="CDD" id="cd05379">
    <property type="entry name" value="CAP_bacterial"/>
    <property type="match status" value="1"/>
</dbReference>
<sequence>MKLAKPLIVTALLTLGLTAVVSNPVLSDLSGNRISEVKADANSDSAVATSALNEMNRLRTQNGQYPVSWDADLQNIANKRVNDQVAINNVDYHSGFDRSVYPSRYVTSSSSEIIGLQRPHTSFDNLDTTQKGQRIITDYYRDYGNADFGHMKSMLSPFIDHAAFAVATGSDGTTFNVGVFAGTPETFQGAGGNGALGAWNVLYTSNGKTGFERVRYDLVDENGTRTDYRGYVGNDPQYGYTFTQLSDRGNMEIVNISGDYSPLYTFNGTRVSNRGLAPGSSWATDRLIIIGDHTYYRVSTNEFVKDENLAR</sequence>
<proteinExistence type="predicted"/>